<dbReference type="AlphaFoldDB" id="A0A2A4SRH2"/>
<reference evidence="2" key="1">
    <citation type="submission" date="2017-08" db="EMBL/GenBank/DDBJ databases">
        <title>A dynamic microbial community with high functional redundancy inhabits the cold, oxic subseafloor aquifer.</title>
        <authorList>
            <person name="Tully B.J."/>
            <person name="Wheat C.G."/>
            <person name="Glazer B.T."/>
            <person name="Huber J.A."/>
        </authorList>
    </citation>
    <scope>NUCLEOTIDE SEQUENCE [LARGE SCALE GENOMIC DNA]</scope>
</reference>
<protein>
    <submittedName>
        <fullName evidence="1">Uncharacterized protein</fullName>
    </submittedName>
</protein>
<sequence>MTEQEILDKIPKNWLASLQKDLNEIVEVVASQFTHILAEDLGLNPDNAGEFWLALAKKTQVTTVESKIRFSRTCLENAKMELFRNQYPELIAAAEQGRESISQKIMDQILGDTDKEVRQALAIGEA</sequence>
<gene>
    <name evidence="1" type="ORF">COB67_12505</name>
</gene>
<dbReference type="Proteomes" id="UP000218113">
    <property type="component" value="Unassembled WGS sequence"/>
</dbReference>
<evidence type="ECO:0000313" key="1">
    <source>
        <dbReference type="EMBL" id="PCI23681.1"/>
    </source>
</evidence>
<comment type="caution">
    <text evidence="1">The sequence shown here is derived from an EMBL/GenBank/DDBJ whole genome shotgun (WGS) entry which is preliminary data.</text>
</comment>
<proteinExistence type="predicted"/>
<accession>A0A2A4SRH2</accession>
<evidence type="ECO:0000313" key="2">
    <source>
        <dbReference type="Proteomes" id="UP000218113"/>
    </source>
</evidence>
<name>A0A2A4SRH2_9DELT</name>
<organism evidence="1 2">
    <name type="scientific">SAR324 cluster bacterium</name>
    <dbReference type="NCBI Taxonomy" id="2024889"/>
    <lineage>
        <taxon>Bacteria</taxon>
        <taxon>Deltaproteobacteria</taxon>
        <taxon>SAR324 cluster</taxon>
    </lineage>
</organism>
<dbReference type="EMBL" id="NVSR01000137">
    <property type="protein sequence ID" value="PCI23681.1"/>
    <property type="molecule type" value="Genomic_DNA"/>
</dbReference>